<keyword evidence="2" id="KW-1185">Reference proteome</keyword>
<name>A0A5M3WLJ0_9ACTN</name>
<gene>
    <name evidence="1" type="ORF">Amac_026250</name>
</gene>
<dbReference type="EMBL" id="BLAE01000013">
    <property type="protein sequence ID" value="GES09029.1"/>
    <property type="molecule type" value="Genomic_DNA"/>
</dbReference>
<organism evidence="1 2">
    <name type="scientific">Acrocarpospora macrocephala</name>
    <dbReference type="NCBI Taxonomy" id="150177"/>
    <lineage>
        <taxon>Bacteria</taxon>
        <taxon>Bacillati</taxon>
        <taxon>Actinomycetota</taxon>
        <taxon>Actinomycetes</taxon>
        <taxon>Streptosporangiales</taxon>
        <taxon>Streptosporangiaceae</taxon>
        <taxon>Acrocarpospora</taxon>
    </lineage>
</organism>
<protein>
    <submittedName>
        <fullName evidence="1">Uncharacterized protein</fullName>
    </submittedName>
</protein>
<dbReference type="AlphaFoldDB" id="A0A5M3WLJ0"/>
<comment type="caution">
    <text evidence="1">The sequence shown here is derived from an EMBL/GenBank/DDBJ whole genome shotgun (WGS) entry which is preliminary data.</text>
</comment>
<sequence length="187" mass="21749">MRNPKAVFRNPDKLAHARKLQAEQRDSFIDLYGSDLIVIHGSQVRQKMLAFYRHDYERAGSKGGPWKNPDLPDFDFPADSMVGVIFDEEDGLAFYVEFDVAQESFANPELVARRRHRDLITHYLRGDDVTPVPLRRLAAHDPAKASQVFRTLLKKRDFDWNRDGEALLRKYKPDWYASPRLPRVIPI</sequence>
<evidence type="ECO:0000313" key="1">
    <source>
        <dbReference type="EMBL" id="GES09029.1"/>
    </source>
</evidence>
<dbReference type="Proteomes" id="UP000331127">
    <property type="component" value="Unassembled WGS sequence"/>
</dbReference>
<accession>A0A5M3WLJ0</accession>
<evidence type="ECO:0000313" key="2">
    <source>
        <dbReference type="Proteomes" id="UP000331127"/>
    </source>
</evidence>
<reference evidence="1 2" key="1">
    <citation type="submission" date="2019-10" db="EMBL/GenBank/DDBJ databases">
        <title>Whole genome shotgun sequence of Acrocarpospora macrocephala NBRC 16266.</title>
        <authorList>
            <person name="Ichikawa N."/>
            <person name="Kimura A."/>
            <person name="Kitahashi Y."/>
            <person name="Komaki H."/>
            <person name="Oguchi A."/>
        </authorList>
    </citation>
    <scope>NUCLEOTIDE SEQUENCE [LARGE SCALE GENOMIC DNA]</scope>
    <source>
        <strain evidence="1 2">NBRC 16266</strain>
    </source>
</reference>
<proteinExistence type="predicted"/>